<sequence>MTFTVVKERWRGRILETTLGTGPRQVKVGGETTLPFLHFEGEIPNRPVVALEIWDMTPEDWPECLTECYADVLNDPAAWAKLCVEYGADLVALRLNRTHPDRGDASPEEAAAVAQAVAEAIDVPLIVLGCDVEEKDAAVLPEVANALKGRNCLLGLATQENYKTIVAACIANGHNVIATSPLDINLAKQLNILITEMNLEPERIVMDPSIGALGYGIEYAYSIIERMRTGALLGDKMLSQPVIMFVGQEAWKTKEARTPDDPLWGEQKKRAVLWEVVTATSLIHAGGHIAVVRHPESVKEIKRHIEIMMQPQQY</sequence>
<dbReference type="EMBL" id="QSLN01000001">
    <property type="protein sequence ID" value="RDV84867.1"/>
    <property type="molecule type" value="Genomic_DNA"/>
</dbReference>
<dbReference type="RefSeq" id="WP_115791860.1">
    <property type="nucleotide sequence ID" value="NZ_QSLN01000001.1"/>
</dbReference>
<evidence type="ECO:0000259" key="1">
    <source>
        <dbReference type="Pfam" id="PF03599"/>
    </source>
</evidence>
<dbReference type="Pfam" id="PF03599">
    <property type="entry name" value="CdhD"/>
    <property type="match status" value="1"/>
</dbReference>
<comment type="caution">
    <text evidence="2">The sequence shown here is derived from an EMBL/GenBank/DDBJ whole genome shotgun (WGS) entry which is preliminary data.</text>
</comment>
<dbReference type="SUPFAM" id="SSF51717">
    <property type="entry name" value="Dihydropteroate synthetase-like"/>
    <property type="match status" value="1"/>
</dbReference>
<evidence type="ECO:0000313" key="2">
    <source>
        <dbReference type="EMBL" id="RDV84867.1"/>
    </source>
</evidence>
<dbReference type="OrthoDB" id="148113at2"/>
<feature type="domain" description="CO dehydrogenase/acetyl-CoA synthase delta subunit TIM barrel" evidence="1">
    <location>
        <begin position="17"/>
        <end position="255"/>
    </location>
</feature>
<protein>
    <submittedName>
        <fullName evidence="2">Acetyl-CoA decarbonylase/synthase complex subunit delta</fullName>
    </submittedName>
</protein>
<name>A0A3D8P834_9THEO</name>
<dbReference type="PANTHER" id="PTHR36214">
    <property type="match status" value="1"/>
</dbReference>
<dbReference type="Gene3D" id="3.20.20.20">
    <property type="entry name" value="Dihydropteroate synthase-like"/>
    <property type="match status" value="1"/>
</dbReference>
<gene>
    <name evidence="2" type="ORF">DXX99_02170</name>
</gene>
<organism evidence="2 3">
    <name type="scientific">Ammonifex thiophilus</name>
    <dbReference type="NCBI Taxonomy" id="444093"/>
    <lineage>
        <taxon>Bacteria</taxon>
        <taxon>Bacillati</taxon>
        <taxon>Bacillota</taxon>
        <taxon>Clostridia</taxon>
        <taxon>Thermoanaerobacterales</taxon>
        <taxon>Thermoanaerobacteraceae</taxon>
        <taxon>Ammonifex</taxon>
    </lineage>
</organism>
<dbReference type="InterPro" id="IPR051069">
    <property type="entry name" value="ACDS_complex_subunit"/>
</dbReference>
<accession>A0A3D8P834</accession>
<proteinExistence type="predicted"/>
<keyword evidence="3" id="KW-1185">Reference proteome</keyword>
<dbReference type="Proteomes" id="UP000256329">
    <property type="component" value="Unassembled WGS sequence"/>
</dbReference>
<dbReference type="PANTHER" id="PTHR36214:SF5">
    <property type="entry name" value="ACETYL-COA DECARBONYLASE_SYNTHASE COMPLEX SUBUNIT DELTA"/>
    <property type="match status" value="1"/>
</dbReference>
<dbReference type="InterPro" id="IPR016041">
    <property type="entry name" value="Ac-CoA_synth_d_su_TIM-brl"/>
</dbReference>
<dbReference type="AlphaFoldDB" id="A0A3D8P834"/>
<dbReference type="InterPro" id="IPR011005">
    <property type="entry name" value="Dihydropteroate_synth-like_sf"/>
</dbReference>
<dbReference type="NCBIfam" id="NF003376">
    <property type="entry name" value="PRK04452.1-2"/>
    <property type="match status" value="1"/>
</dbReference>
<reference evidence="2 3" key="1">
    <citation type="submission" date="2018-08" db="EMBL/GenBank/DDBJ databases">
        <title>Form III RuBisCO-mediated autotrophy in Thermodesulfobium bacteria.</title>
        <authorList>
            <person name="Toshchakov S.V."/>
            <person name="Kublanov I.V."/>
            <person name="Frolov E."/>
            <person name="Bonch-Osmolovskaya E.A."/>
            <person name="Tourova T.P."/>
            <person name="Chernych N.A."/>
            <person name="Lebedinsky A.V."/>
        </authorList>
    </citation>
    <scope>NUCLEOTIDE SEQUENCE [LARGE SCALE GENOMIC DNA]</scope>
    <source>
        <strain evidence="2 3">SR</strain>
    </source>
</reference>
<evidence type="ECO:0000313" key="3">
    <source>
        <dbReference type="Proteomes" id="UP000256329"/>
    </source>
</evidence>